<feature type="active site" evidence="16">
    <location>
        <position position="449"/>
    </location>
</feature>
<evidence type="ECO:0000313" key="19">
    <source>
        <dbReference type="Proteomes" id="UP001212841"/>
    </source>
</evidence>
<evidence type="ECO:0000256" key="4">
    <source>
        <dbReference type="ARBA" id="ARBA00012063"/>
    </source>
</evidence>
<evidence type="ECO:0000256" key="14">
    <source>
        <dbReference type="ARBA" id="ARBA00032119"/>
    </source>
</evidence>
<feature type="binding site" evidence="17">
    <location>
        <position position="507"/>
    </location>
    <ligand>
        <name>Zn(2+)</name>
        <dbReference type="ChEBI" id="CHEBI:29105"/>
        <note>catalytic</note>
    </ligand>
</feature>
<evidence type="ECO:0000256" key="15">
    <source>
        <dbReference type="PIRNR" id="PIRNR007828"/>
    </source>
</evidence>
<dbReference type="GO" id="GO:0005737">
    <property type="term" value="C:cytoplasm"/>
    <property type="evidence" value="ECO:0007669"/>
    <property type="project" value="UniProtKB-SubCell"/>
</dbReference>
<dbReference type="EMBL" id="JADGJD010000202">
    <property type="protein sequence ID" value="KAJ3053506.1"/>
    <property type="molecule type" value="Genomic_DNA"/>
</dbReference>
<dbReference type="PIRSF" id="PIRSF007828">
    <property type="entry name" value="Dipeptidyl-peptidase_III"/>
    <property type="match status" value="1"/>
</dbReference>
<evidence type="ECO:0000256" key="17">
    <source>
        <dbReference type="PIRSR" id="PIRSR007828-2"/>
    </source>
</evidence>
<organism evidence="18 19">
    <name type="scientific">Rhizophlyctis rosea</name>
    <dbReference type="NCBI Taxonomy" id="64517"/>
    <lineage>
        <taxon>Eukaryota</taxon>
        <taxon>Fungi</taxon>
        <taxon>Fungi incertae sedis</taxon>
        <taxon>Chytridiomycota</taxon>
        <taxon>Chytridiomycota incertae sedis</taxon>
        <taxon>Chytridiomycetes</taxon>
        <taxon>Rhizophlyctidales</taxon>
        <taxon>Rhizophlyctidaceae</taxon>
        <taxon>Rhizophlyctis</taxon>
    </lineage>
</organism>
<dbReference type="PANTHER" id="PTHR23422">
    <property type="entry name" value="DIPEPTIDYL PEPTIDASE III-RELATED"/>
    <property type="match status" value="1"/>
</dbReference>
<keyword evidence="9 15" id="KW-0479">Metal-binding</keyword>
<dbReference type="GO" id="GO:0004177">
    <property type="term" value="F:aminopeptidase activity"/>
    <property type="evidence" value="ECO:0007669"/>
    <property type="project" value="UniProtKB-KW"/>
</dbReference>
<reference evidence="18" key="1">
    <citation type="submission" date="2020-05" db="EMBL/GenBank/DDBJ databases">
        <title>Phylogenomic resolution of chytrid fungi.</title>
        <authorList>
            <person name="Stajich J.E."/>
            <person name="Amses K."/>
            <person name="Simmons R."/>
            <person name="Seto K."/>
            <person name="Myers J."/>
            <person name="Bonds A."/>
            <person name="Quandt C.A."/>
            <person name="Barry K."/>
            <person name="Liu P."/>
            <person name="Grigoriev I."/>
            <person name="Longcore J.E."/>
            <person name="James T.Y."/>
        </authorList>
    </citation>
    <scope>NUCLEOTIDE SEQUENCE</scope>
    <source>
        <strain evidence="18">JEL0318</strain>
    </source>
</reference>
<comment type="cofactor">
    <cofactor evidence="15 17">
        <name>Zn(2+)</name>
        <dbReference type="ChEBI" id="CHEBI:29105"/>
    </cofactor>
    <text evidence="15 17">Binds 1 zinc ion per subunit.</text>
</comment>
<dbReference type="Gene3D" id="3.30.540.30">
    <property type="match status" value="3"/>
</dbReference>
<comment type="similarity">
    <text evidence="3 15">Belongs to the peptidase M49 family.</text>
</comment>
<evidence type="ECO:0000256" key="2">
    <source>
        <dbReference type="ARBA" id="ARBA00004496"/>
    </source>
</evidence>
<dbReference type="EC" id="3.4.14.4" evidence="4 15"/>
<keyword evidence="8 15" id="KW-0645">Protease</keyword>
<evidence type="ECO:0000256" key="16">
    <source>
        <dbReference type="PIRSR" id="PIRSR007828-1"/>
    </source>
</evidence>
<dbReference type="InterPro" id="IPR039461">
    <property type="entry name" value="Peptidase_M49"/>
</dbReference>
<evidence type="ECO:0000256" key="5">
    <source>
        <dbReference type="ARBA" id="ARBA00014713"/>
    </source>
</evidence>
<dbReference type="Pfam" id="PF03571">
    <property type="entry name" value="Peptidase_M49"/>
    <property type="match status" value="1"/>
</dbReference>
<dbReference type="PANTHER" id="PTHR23422:SF11">
    <property type="entry name" value="DIPEPTIDYL PEPTIDASE 3"/>
    <property type="match status" value="1"/>
</dbReference>
<gene>
    <name evidence="18" type="ORF">HK097_004145</name>
</gene>
<comment type="catalytic activity">
    <reaction evidence="1 15">
        <text>Release of an N-terminal dipeptide from a peptide comprising four or more residues, with broad specificity. Also acts on dipeptidyl 2-naphthylamides.</text>
        <dbReference type="EC" id="3.4.14.4"/>
    </reaction>
</comment>
<keyword evidence="6 15" id="KW-0031">Aminopeptidase</keyword>
<evidence type="ECO:0000256" key="8">
    <source>
        <dbReference type="ARBA" id="ARBA00022670"/>
    </source>
</evidence>
<dbReference type="FunFam" id="3.30.540.30:FF:000001">
    <property type="entry name" value="Dipeptidyl peptidase 3"/>
    <property type="match status" value="1"/>
</dbReference>
<dbReference type="GO" id="GO:0046872">
    <property type="term" value="F:metal ion binding"/>
    <property type="evidence" value="ECO:0007669"/>
    <property type="project" value="UniProtKB-KW"/>
</dbReference>
<proteinExistence type="inferred from homology"/>
<dbReference type="InterPro" id="IPR005317">
    <property type="entry name" value="Dipeptidyl-peptase3"/>
</dbReference>
<feature type="binding site" evidence="17">
    <location>
        <position position="453"/>
    </location>
    <ligand>
        <name>Zn(2+)</name>
        <dbReference type="ChEBI" id="CHEBI:29105"/>
        <note>catalytic</note>
    </ligand>
</feature>
<evidence type="ECO:0000256" key="10">
    <source>
        <dbReference type="ARBA" id="ARBA00022801"/>
    </source>
</evidence>
<dbReference type="Proteomes" id="UP001212841">
    <property type="component" value="Unassembled WGS sequence"/>
</dbReference>
<dbReference type="GO" id="GO:0008235">
    <property type="term" value="F:metalloexopeptidase activity"/>
    <property type="evidence" value="ECO:0007669"/>
    <property type="project" value="InterPro"/>
</dbReference>
<keyword evidence="19" id="KW-1185">Reference proteome</keyword>
<evidence type="ECO:0000256" key="1">
    <source>
        <dbReference type="ARBA" id="ARBA00001336"/>
    </source>
</evidence>
<dbReference type="FunFam" id="3.30.540.30:FF:000002">
    <property type="entry name" value="Dipeptidyl peptidase 3"/>
    <property type="match status" value="1"/>
</dbReference>
<evidence type="ECO:0000256" key="13">
    <source>
        <dbReference type="ARBA" id="ARBA00031288"/>
    </source>
</evidence>
<keyword evidence="7 15" id="KW-0963">Cytoplasm</keyword>
<keyword evidence="10 15" id="KW-0378">Hydrolase</keyword>
<dbReference type="AlphaFoldDB" id="A0AAD5SFM0"/>
<sequence length="699" mass="78704">MATSAQLNASLYLADTDAPICRLDVKKHFDSLSDKEAKYAHYISQASWAATKALATTVSPEAPQLYDLFIELFTDPATANGPRRLHKDLTAWKEKSGVSEQVWTYFLEYAAQTLNNLGNYKSFGDTKFIPRLSASDFTKILQHSSIPTAHPLFQKLQERIYALTPESQLLIGFPAEGHITGYYSPNIGKQDVALVQSFLEKNNISPLNTRLFKSDSDGSYEVKIASAQISQPPKEYSWEGHKIVVTYGDFSEDMKSVAENLKKAGEFAANENQRKMMEAYVESFETGSIEAHKESQRHWIRDVGPTVESNIGYIETYRDPAGVRAEWEGFVAVVNKDMTKKFEKLVDGAPSFVPRLPWPKEFEKDKFNRPDFTSLEVLTFATSGTPPAGINIPNYDDIRQTFGFKNVSLGNVLNAKAAKEKVTFIRQEDLALYEKLRGEAFEVQVGLHELLGHGTGKLLQEESAGKFNFDEKNPPVNPLTGKPVTSWYKPGETWGSVFKATAASYEECRAESVAMFLCVDREILNIFGFKTKEEQDDIIYICYLQMARAGLLSMEFYDPKSRKWGQAHMQARFAILQVFLNAGLVEIRPTTSAAGNDLEIHLDRSKILSHGLPAVSAFLTELQIHKATADAENGVKFYEKWTGVPEGWMGWRDIVISRKQPRKVFLQGNTRVDEEGRVVLKEYEVGLEGFIESFVERAR</sequence>
<comment type="caution">
    <text evidence="18">The sequence shown here is derived from an EMBL/GenBank/DDBJ whole genome shotgun (WGS) entry which is preliminary data.</text>
</comment>
<evidence type="ECO:0000256" key="12">
    <source>
        <dbReference type="ARBA" id="ARBA00023049"/>
    </source>
</evidence>
<name>A0AAD5SFM0_9FUNG</name>
<protein>
    <recommendedName>
        <fullName evidence="5 15">Dipeptidyl peptidase 3</fullName>
        <ecNumber evidence="4 15">3.4.14.4</ecNumber>
    </recommendedName>
    <alternativeName>
        <fullName evidence="13 15">Dipeptidyl aminopeptidase III</fullName>
    </alternativeName>
    <alternativeName>
        <fullName evidence="14 15">Dipeptidyl peptidase III</fullName>
    </alternativeName>
</protein>
<evidence type="ECO:0000256" key="7">
    <source>
        <dbReference type="ARBA" id="ARBA00022490"/>
    </source>
</evidence>
<keyword evidence="12 15" id="KW-0482">Metalloprotease</keyword>
<evidence type="ECO:0000256" key="9">
    <source>
        <dbReference type="ARBA" id="ARBA00022723"/>
    </source>
</evidence>
<comment type="subcellular location">
    <subcellularLocation>
        <location evidence="2">Cytoplasm</location>
    </subcellularLocation>
</comment>
<keyword evidence="11 15" id="KW-0862">Zinc</keyword>
<dbReference type="GO" id="GO:0006508">
    <property type="term" value="P:proteolysis"/>
    <property type="evidence" value="ECO:0007669"/>
    <property type="project" value="UniProtKB-KW"/>
</dbReference>
<evidence type="ECO:0000256" key="3">
    <source>
        <dbReference type="ARBA" id="ARBA00010200"/>
    </source>
</evidence>
<evidence type="ECO:0000256" key="6">
    <source>
        <dbReference type="ARBA" id="ARBA00022438"/>
    </source>
</evidence>
<accession>A0AAD5SFM0</accession>
<evidence type="ECO:0000313" key="18">
    <source>
        <dbReference type="EMBL" id="KAJ3053506.1"/>
    </source>
</evidence>
<dbReference type="GO" id="GO:0008239">
    <property type="term" value="F:dipeptidyl-peptidase activity"/>
    <property type="evidence" value="ECO:0007669"/>
    <property type="project" value="UniProtKB-UniRule"/>
</dbReference>
<feature type="binding site" evidence="17">
    <location>
        <position position="448"/>
    </location>
    <ligand>
        <name>Zn(2+)</name>
        <dbReference type="ChEBI" id="CHEBI:29105"/>
        <note>catalytic</note>
    </ligand>
</feature>
<evidence type="ECO:0000256" key="11">
    <source>
        <dbReference type="ARBA" id="ARBA00022833"/>
    </source>
</evidence>